<name>A0AA89AYJ3_9ASTE</name>
<comment type="caution">
    <text evidence="1">The sequence shown here is derived from an EMBL/GenBank/DDBJ whole genome shotgun (WGS) entry which is preliminary data.</text>
</comment>
<keyword evidence="2" id="KW-1185">Reference proteome</keyword>
<organism evidence="1 2">
    <name type="scientific">Escallonia herrerae</name>
    <dbReference type="NCBI Taxonomy" id="1293975"/>
    <lineage>
        <taxon>Eukaryota</taxon>
        <taxon>Viridiplantae</taxon>
        <taxon>Streptophyta</taxon>
        <taxon>Embryophyta</taxon>
        <taxon>Tracheophyta</taxon>
        <taxon>Spermatophyta</taxon>
        <taxon>Magnoliopsida</taxon>
        <taxon>eudicotyledons</taxon>
        <taxon>Gunneridae</taxon>
        <taxon>Pentapetalae</taxon>
        <taxon>asterids</taxon>
        <taxon>campanulids</taxon>
        <taxon>Escalloniales</taxon>
        <taxon>Escalloniaceae</taxon>
        <taxon>Escallonia</taxon>
    </lineage>
</organism>
<dbReference type="EMBL" id="JAVXUP010001085">
    <property type="protein sequence ID" value="KAK3016156.1"/>
    <property type="molecule type" value="Genomic_DNA"/>
</dbReference>
<reference evidence="1" key="1">
    <citation type="submission" date="2022-12" db="EMBL/GenBank/DDBJ databases">
        <title>Draft genome assemblies for two species of Escallonia (Escalloniales).</title>
        <authorList>
            <person name="Chanderbali A."/>
            <person name="Dervinis C."/>
            <person name="Anghel I."/>
            <person name="Soltis D."/>
            <person name="Soltis P."/>
            <person name="Zapata F."/>
        </authorList>
    </citation>
    <scope>NUCLEOTIDE SEQUENCE</scope>
    <source>
        <strain evidence="1">UCBG64.0493</strain>
        <tissue evidence="1">Leaf</tissue>
    </source>
</reference>
<accession>A0AA89AYJ3</accession>
<gene>
    <name evidence="1" type="ORF">RJ639_005458</name>
</gene>
<evidence type="ECO:0008006" key="3">
    <source>
        <dbReference type="Google" id="ProtNLM"/>
    </source>
</evidence>
<sequence length="170" mass="19219">MSSHLVVRDWPPDLAMKDIEFNLSPFWIQIYGLPLNQITKSNAEKIVEKIRVLQENDFTANGRISWCKIPPNQSGNRYSLNNSFGLQLEQGDKPKIVDPSSIRKASQLLLQLWKIGACKQKLSSPLIPKPEHMTSPYGPWPCADHTVPFLPEGAWNPLTITIDKPQNPAH</sequence>
<proteinExistence type="predicted"/>
<dbReference type="Proteomes" id="UP001188597">
    <property type="component" value="Unassembled WGS sequence"/>
</dbReference>
<protein>
    <recommendedName>
        <fullName evidence="3">DUF4283 domain-containing protein</fullName>
    </recommendedName>
</protein>
<evidence type="ECO:0000313" key="1">
    <source>
        <dbReference type="EMBL" id="KAK3016156.1"/>
    </source>
</evidence>
<dbReference type="AlphaFoldDB" id="A0AA89AYJ3"/>
<evidence type="ECO:0000313" key="2">
    <source>
        <dbReference type="Proteomes" id="UP001188597"/>
    </source>
</evidence>